<feature type="transmembrane region" description="Helical" evidence="1">
    <location>
        <begin position="77"/>
        <end position="97"/>
    </location>
</feature>
<feature type="transmembrane region" description="Helical" evidence="1">
    <location>
        <begin position="48"/>
        <end position="71"/>
    </location>
</feature>
<dbReference type="Gene3D" id="1.10.1760.20">
    <property type="match status" value="1"/>
</dbReference>
<dbReference type="InterPro" id="IPR012652">
    <property type="entry name" value="ThiW"/>
</dbReference>
<organism evidence="2 3">
    <name type="scientific">Candidatus Segetimicrobium genomatis</name>
    <dbReference type="NCBI Taxonomy" id="2569760"/>
    <lineage>
        <taxon>Bacteria</taxon>
        <taxon>Bacillati</taxon>
        <taxon>Candidatus Sysuimicrobiota</taxon>
        <taxon>Candidatus Sysuimicrobiia</taxon>
        <taxon>Candidatus Sysuimicrobiales</taxon>
        <taxon>Candidatus Segetimicrobiaceae</taxon>
        <taxon>Candidatus Segetimicrobium</taxon>
    </lineage>
</organism>
<dbReference type="Pfam" id="PF09512">
    <property type="entry name" value="ThiW"/>
    <property type="match status" value="1"/>
</dbReference>
<evidence type="ECO:0000313" key="3">
    <source>
        <dbReference type="Proteomes" id="UP000320048"/>
    </source>
</evidence>
<evidence type="ECO:0000256" key="1">
    <source>
        <dbReference type="SAM" id="Phobius"/>
    </source>
</evidence>
<dbReference type="NCBIfam" id="TIGR02359">
    <property type="entry name" value="thiW"/>
    <property type="match status" value="1"/>
</dbReference>
<dbReference type="Proteomes" id="UP000320048">
    <property type="component" value="Unassembled WGS sequence"/>
</dbReference>
<keyword evidence="1" id="KW-0472">Membrane</keyword>
<keyword evidence="1" id="KW-0812">Transmembrane</keyword>
<name>A0A537JGM4_9BACT</name>
<dbReference type="AlphaFoldDB" id="A0A537JGM4"/>
<evidence type="ECO:0000313" key="2">
    <source>
        <dbReference type="EMBL" id="TMI82687.1"/>
    </source>
</evidence>
<feature type="transmembrane region" description="Helical" evidence="1">
    <location>
        <begin position="16"/>
        <end position="36"/>
    </location>
</feature>
<keyword evidence="1" id="KW-1133">Transmembrane helix</keyword>
<proteinExistence type="predicted"/>
<feature type="transmembrane region" description="Helical" evidence="1">
    <location>
        <begin position="136"/>
        <end position="157"/>
    </location>
</feature>
<gene>
    <name evidence="2" type="primary">thiW</name>
    <name evidence="2" type="ORF">E6H04_04375</name>
</gene>
<dbReference type="EMBL" id="VBAO01000114">
    <property type="protein sequence ID" value="TMI82687.1"/>
    <property type="molecule type" value="Genomic_DNA"/>
</dbReference>
<reference evidence="2 3" key="1">
    <citation type="journal article" date="2019" name="Nat. Microbiol.">
        <title>Mediterranean grassland soil C-N compound turnover is dependent on rainfall and depth, and is mediated by genomically divergent microorganisms.</title>
        <authorList>
            <person name="Diamond S."/>
            <person name="Andeer P.F."/>
            <person name="Li Z."/>
            <person name="Crits-Christoph A."/>
            <person name="Burstein D."/>
            <person name="Anantharaman K."/>
            <person name="Lane K.R."/>
            <person name="Thomas B.C."/>
            <person name="Pan C."/>
            <person name="Northen T.R."/>
            <person name="Banfield J.F."/>
        </authorList>
    </citation>
    <scope>NUCLEOTIDE SEQUENCE [LARGE SCALE GENOMIC DNA]</scope>
    <source>
        <strain evidence="2">NP_7</strain>
    </source>
</reference>
<accession>A0A537JGM4</accession>
<protein>
    <submittedName>
        <fullName evidence="2">Energy coupling factor transporter S component ThiW</fullName>
    </submittedName>
</protein>
<comment type="caution">
    <text evidence="2">The sequence shown here is derived from an EMBL/GenBank/DDBJ whole genome shotgun (WGS) entry which is preliminary data.</text>
</comment>
<dbReference type="PIRSF" id="PIRSF024534">
    <property type="entry name" value="ThiW"/>
    <property type="match status" value="1"/>
</dbReference>
<sequence>MRAHTDQERGQHLRRLVLAAMFAALGTLLGSLSIPVGPTRVAPLQHTINAIAGIWLGPWYAAGAALVTAFLRHSLGWGSLFAFPGSPFGALVVGYAYRVLRTDAAALCEPIGTGPIGATIAAWVFQPLVGSHHTLWWFQGAFLASSIPGAILGYAVIRILRRVPAVGEWAAQP</sequence>